<dbReference type="Gene3D" id="1.20.1260.20">
    <property type="entry name" value="PPE superfamily"/>
    <property type="match status" value="1"/>
</dbReference>
<comment type="caution">
    <text evidence="2">The sequence shown here is derived from an EMBL/GenBank/DDBJ whole genome shotgun (WGS) entry which is preliminary data.</text>
</comment>
<dbReference type="OrthoDB" id="9839435at2"/>
<dbReference type="RefSeq" id="WP_126641764.1">
    <property type="nucleotide sequence ID" value="NZ_BIFH01000036.1"/>
</dbReference>
<feature type="compositionally biased region" description="Pro residues" evidence="1">
    <location>
        <begin position="289"/>
        <end position="298"/>
    </location>
</feature>
<dbReference type="EMBL" id="BIFH01000036">
    <property type="protein sequence ID" value="GCE00018.1"/>
    <property type="molecule type" value="Genomic_DNA"/>
</dbReference>
<protein>
    <submittedName>
        <fullName evidence="2">Uncharacterized protein</fullName>
    </submittedName>
</protein>
<organism evidence="2 3">
    <name type="scientific">Embleya hyalina</name>
    <dbReference type="NCBI Taxonomy" id="516124"/>
    <lineage>
        <taxon>Bacteria</taxon>
        <taxon>Bacillati</taxon>
        <taxon>Actinomycetota</taxon>
        <taxon>Actinomycetes</taxon>
        <taxon>Kitasatosporales</taxon>
        <taxon>Streptomycetaceae</taxon>
        <taxon>Embleya</taxon>
    </lineage>
</organism>
<evidence type="ECO:0000256" key="1">
    <source>
        <dbReference type="SAM" id="MobiDB-lite"/>
    </source>
</evidence>
<gene>
    <name evidence="2" type="ORF">EHYA_07742</name>
</gene>
<feature type="region of interest" description="Disordered" evidence="1">
    <location>
        <begin position="128"/>
        <end position="391"/>
    </location>
</feature>
<dbReference type="Proteomes" id="UP000286931">
    <property type="component" value="Unassembled WGS sequence"/>
</dbReference>
<evidence type="ECO:0000313" key="2">
    <source>
        <dbReference type="EMBL" id="GCE00018.1"/>
    </source>
</evidence>
<evidence type="ECO:0000313" key="3">
    <source>
        <dbReference type="Proteomes" id="UP000286931"/>
    </source>
</evidence>
<feature type="compositionally biased region" description="Pro residues" evidence="1">
    <location>
        <begin position="233"/>
        <end position="250"/>
    </location>
</feature>
<dbReference type="AlphaFoldDB" id="A0A401YZN1"/>
<accession>A0A401YZN1</accession>
<feature type="compositionally biased region" description="Polar residues" evidence="1">
    <location>
        <begin position="338"/>
        <end position="347"/>
    </location>
</feature>
<reference evidence="2 3" key="1">
    <citation type="submission" date="2018-12" db="EMBL/GenBank/DDBJ databases">
        <title>Draft genome sequence of Embleya hyalina NBRC 13850T.</title>
        <authorList>
            <person name="Komaki H."/>
            <person name="Hosoyama A."/>
            <person name="Kimura A."/>
            <person name="Ichikawa N."/>
            <person name="Tamura T."/>
        </authorList>
    </citation>
    <scope>NUCLEOTIDE SEQUENCE [LARGE SCALE GENOMIC DNA]</scope>
    <source>
        <strain evidence="2 3">NBRC 13850</strain>
    </source>
</reference>
<dbReference type="InterPro" id="IPR038332">
    <property type="entry name" value="PPE_sf"/>
</dbReference>
<feature type="compositionally biased region" description="Pro residues" evidence="1">
    <location>
        <begin position="200"/>
        <end position="222"/>
    </location>
</feature>
<sequence>MSVGDNADPFAAIHAARPGPVGAAADGWRLAAARLTELRDELAETARLGTRVWSGGGAERFTARCQALADSADRLAGQGTALHEHLTEAAHALARAQRSATDPMAARAAVEQLEGVYRDLGERLPLLPCAPVETAPSRPTTTPTTTAPADAPPPNRPCATTAPPSGDPDNVDPAPTATEAAVADPTPPPTPVDPTATCAPPTPDTPAAPPPAPPAQPPPPTAPLATCVAAATPPAPPITPPAPVPPPIACPPQAATPTPLTPAVVGTPLPRDPRPVEPAGIGPRLRRAAPPPSTPIPPVTGIRIAPGLRGGTGDHPAATHDAAHTADPTPNVLGGTIHDSTPGTPVSPTWAIAPTTGGTPATPVRPRRGSRYATHPAQAWWPPEETLREHP</sequence>
<keyword evidence="3" id="KW-1185">Reference proteome</keyword>
<name>A0A401YZN1_9ACTN</name>
<feature type="compositionally biased region" description="Low complexity" evidence="1">
    <location>
        <begin position="134"/>
        <end position="149"/>
    </location>
</feature>
<feature type="compositionally biased region" description="Low complexity" evidence="1">
    <location>
        <begin position="223"/>
        <end position="232"/>
    </location>
</feature>
<proteinExistence type="predicted"/>
<feature type="compositionally biased region" description="Low complexity" evidence="1">
    <location>
        <begin position="173"/>
        <end position="184"/>
    </location>
</feature>
<feature type="compositionally biased region" description="Low complexity" evidence="1">
    <location>
        <begin position="251"/>
        <end position="269"/>
    </location>
</feature>
<feature type="compositionally biased region" description="Low complexity" evidence="1">
    <location>
        <begin position="348"/>
        <end position="364"/>
    </location>
</feature>
<dbReference type="PRINTS" id="PR01217">
    <property type="entry name" value="PRICHEXTENSN"/>
</dbReference>